<name>A0A0S4QSG2_9ACTN</name>
<evidence type="ECO:0000313" key="10">
    <source>
        <dbReference type="Proteomes" id="UP000198802"/>
    </source>
</evidence>
<evidence type="ECO:0000256" key="3">
    <source>
        <dbReference type="ARBA" id="ARBA00022553"/>
    </source>
</evidence>
<dbReference type="Pfam" id="PF08376">
    <property type="entry name" value="NIT"/>
    <property type="match status" value="1"/>
</dbReference>
<accession>A0A0S4QSG2</accession>
<proteinExistence type="predicted"/>
<dbReference type="Gene3D" id="6.10.340.10">
    <property type="match status" value="1"/>
</dbReference>
<evidence type="ECO:0000259" key="8">
    <source>
        <dbReference type="Pfam" id="PF08376"/>
    </source>
</evidence>
<dbReference type="RefSeq" id="WP_091281589.1">
    <property type="nucleotide sequence ID" value="NZ_FAOZ01000019.1"/>
</dbReference>
<dbReference type="AlphaFoldDB" id="A0A0S4QSG2"/>
<feature type="region of interest" description="Disordered" evidence="6">
    <location>
        <begin position="811"/>
        <end position="996"/>
    </location>
</feature>
<keyword evidence="10" id="KW-1185">Reference proteome</keyword>
<dbReference type="GO" id="GO:0000160">
    <property type="term" value="P:phosphorelay signal transduction system"/>
    <property type="evidence" value="ECO:0007669"/>
    <property type="project" value="TreeGrafter"/>
</dbReference>
<keyword evidence="3" id="KW-0597">Phosphoprotein</keyword>
<dbReference type="SUPFAM" id="SSF55874">
    <property type="entry name" value="ATPase domain of HSP90 chaperone/DNA topoisomerase II/histidine kinase"/>
    <property type="match status" value="1"/>
</dbReference>
<dbReference type="Pfam" id="PF02518">
    <property type="entry name" value="HATPase_c"/>
    <property type="match status" value="1"/>
</dbReference>
<feature type="domain" description="Histidine kinase/HSP90-like ATPase" evidence="7">
    <location>
        <begin position="513"/>
        <end position="617"/>
    </location>
</feature>
<dbReference type="InterPro" id="IPR013587">
    <property type="entry name" value="Nitrate/nitrite_sensing"/>
</dbReference>
<sequence>MRNWPIRYKITVVLLLPLLALVGFGGWVVSGQLAAQRASEQTRTAARFLIHVNDLVYALQTERYAVSSLVGSGYRERDFAVRSTNARGPVDEAITTVTKTAAELPAGPRNQVRDAVAAAQGQMGGLATVRAGVDAQTLQPGPGTVTYNQMISGWLDVGAAMVGIGSEDTDVVRVATALSAISRVGESISQQYGYVSSAAVLGTAVPDRVTRVQSAIGTETAWMTQFRLSATAAEVALYDKLVGPTQAAVTELRDKVLHGQRIDFSAWAAASGAKSEQVRAVQRQVVEELEHRSGTLADAALRQAALSGLLAAGVLALSVAVSVGVASRIVGGLRNLRTGALDVAQRRLPEVTSKLRQGQPVDLEAEPAAFPTAGGDEIGDVARAFNVTYSSAVTAAYEVAEGRSVGAILQTLARRTQGLIQRQLRLIDELERDQQDGEILTKLFGVDHQATRMRRLAESLIVLSGGQPGRTFRGPVRLVQVLRAAVSEVEDYTRVHVHLPTSDVEIVGSAVGDLTHMLAELIENATAFSPPDTPVTVQASRVGQGWTVEIEDRGVGLDDEMYAATNHRMANPPPFEASTHGSQIGLFVVARLAARHRIAVRFKPSVYGGVHVVTIIPAGLIHTEVAHQTAMLPAGRAGGTGGTGGTGGGPDDPGRRRPELGPGGGPGGDRGNGGGRHTPTEEFALPVGTGTAPHPVGARAGSGIGVDLTGDADGRSSRSGDTVRMGRGGDNGHGDSYGRPDGFGADVRLGGFADSTHGAYAAHSDHGANGAGEAGMYGTRDFAEGARGSAGSGAAARSGAAPGFDPLAAGAGAPLGSGGPGGHGGSGGNGGSGGYGGNGGQDGYGRHGGNGRPGGYSGQDGSGGSGSGGGRRSGYGEYGGYSDSRVPPDDVRPVRLDPALDPSSRRGGEGRTPGVAAHSAMDLADSGVFDPLFGPLRGSDGAAATVPGGTGGAGGHPRLEDLPRRRRGAHLAESLRSEPDAEQPARRTARPPDPEAARALAQGFTSAFERGMRDADDLDGR</sequence>
<evidence type="ECO:0000256" key="4">
    <source>
        <dbReference type="ARBA" id="ARBA00022679"/>
    </source>
</evidence>
<reference evidence="10" key="1">
    <citation type="submission" date="2015-11" db="EMBL/GenBank/DDBJ databases">
        <authorList>
            <person name="Varghese N."/>
        </authorList>
    </citation>
    <scope>NUCLEOTIDE SEQUENCE [LARGE SCALE GENOMIC DNA]</scope>
    <source>
        <strain evidence="10">DSM 45899</strain>
    </source>
</reference>
<dbReference type="Gene3D" id="3.30.565.10">
    <property type="entry name" value="Histidine kinase-like ATPase, C-terminal domain"/>
    <property type="match status" value="1"/>
</dbReference>
<feature type="region of interest" description="Disordered" evidence="6">
    <location>
        <begin position="633"/>
        <end position="742"/>
    </location>
</feature>
<dbReference type="InterPro" id="IPR036890">
    <property type="entry name" value="HATPase_C_sf"/>
</dbReference>
<feature type="compositionally biased region" description="Basic and acidic residues" evidence="6">
    <location>
        <begin position="886"/>
        <end position="895"/>
    </location>
</feature>
<evidence type="ECO:0000256" key="6">
    <source>
        <dbReference type="SAM" id="MobiDB-lite"/>
    </source>
</evidence>
<dbReference type="GO" id="GO:0004673">
    <property type="term" value="F:protein histidine kinase activity"/>
    <property type="evidence" value="ECO:0007669"/>
    <property type="project" value="UniProtKB-EC"/>
</dbReference>
<gene>
    <name evidence="9" type="ORF">Ga0074812_119111</name>
</gene>
<evidence type="ECO:0000256" key="1">
    <source>
        <dbReference type="ARBA" id="ARBA00000085"/>
    </source>
</evidence>
<dbReference type="InterPro" id="IPR003594">
    <property type="entry name" value="HATPase_dom"/>
</dbReference>
<dbReference type="PANTHER" id="PTHR45436">
    <property type="entry name" value="SENSOR HISTIDINE KINASE YKOH"/>
    <property type="match status" value="1"/>
</dbReference>
<comment type="catalytic activity">
    <reaction evidence="1">
        <text>ATP + protein L-histidine = ADP + protein N-phospho-L-histidine.</text>
        <dbReference type="EC" id="2.7.13.3"/>
    </reaction>
</comment>
<dbReference type="InterPro" id="IPR050428">
    <property type="entry name" value="TCS_sensor_his_kinase"/>
</dbReference>
<evidence type="ECO:0000256" key="5">
    <source>
        <dbReference type="ARBA" id="ARBA00022777"/>
    </source>
</evidence>
<dbReference type="PANTHER" id="PTHR45436:SF5">
    <property type="entry name" value="SENSOR HISTIDINE KINASE TRCS"/>
    <property type="match status" value="1"/>
</dbReference>
<dbReference type="GO" id="GO:0005886">
    <property type="term" value="C:plasma membrane"/>
    <property type="evidence" value="ECO:0007669"/>
    <property type="project" value="TreeGrafter"/>
</dbReference>
<feature type="compositionally biased region" description="Gly residues" evidence="6">
    <location>
        <begin position="636"/>
        <end position="651"/>
    </location>
</feature>
<dbReference type="EMBL" id="FAOZ01000019">
    <property type="protein sequence ID" value="CUU58477.1"/>
    <property type="molecule type" value="Genomic_DNA"/>
</dbReference>
<feature type="compositionally biased region" description="Basic and acidic residues" evidence="6">
    <location>
        <begin position="973"/>
        <end position="996"/>
    </location>
</feature>
<feature type="domain" description="Nitrate/nitrite sensing protein" evidence="8">
    <location>
        <begin position="54"/>
        <end position="289"/>
    </location>
</feature>
<evidence type="ECO:0000259" key="7">
    <source>
        <dbReference type="Pfam" id="PF02518"/>
    </source>
</evidence>
<keyword evidence="5 9" id="KW-0418">Kinase</keyword>
<organism evidence="9 10">
    <name type="scientific">Parafrankia irregularis</name>
    <dbReference type="NCBI Taxonomy" id="795642"/>
    <lineage>
        <taxon>Bacteria</taxon>
        <taxon>Bacillati</taxon>
        <taxon>Actinomycetota</taxon>
        <taxon>Actinomycetes</taxon>
        <taxon>Frankiales</taxon>
        <taxon>Frankiaceae</taxon>
        <taxon>Parafrankia</taxon>
    </lineage>
</organism>
<evidence type="ECO:0000256" key="2">
    <source>
        <dbReference type="ARBA" id="ARBA00012438"/>
    </source>
</evidence>
<feature type="compositionally biased region" description="Gly residues" evidence="6">
    <location>
        <begin position="661"/>
        <end position="676"/>
    </location>
</feature>
<dbReference type="EC" id="2.7.13.3" evidence="2"/>
<protein>
    <recommendedName>
        <fullName evidence="2">histidine kinase</fullName>
        <ecNumber evidence="2">2.7.13.3</ecNumber>
    </recommendedName>
</protein>
<feature type="compositionally biased region" description="Gly residues" evidence="6">
    <location>
        <begin position="813"/>
        <end position="879"/>
    </location>
</feature>
<dbReference type="Proteomes" id="UP000198802">
    <property type="component" value="Unassembled WGS sequence"/>
</dbReference>
<keyword evidence="4" id="KW-0808">Transferase</keyword>
<evidence type="ECO:0000313" key="9">
    <source>
        <dbReference type="EMBL" id="CUU58477.1"/>
    </source>
</evidence>